<feature type="non-terminal residue" evidence="1">
    <location>
        <position position="23"/>
    </location>
</feature>
<geneLocation type="chloroplast" evidence="1"/>
<proteinExistence type="predicted"/>
<keyword evidence="1" id="KW-0150">Chloroplast</keyword>
<keyword evidence="1" id="KW-0934">Plastid</keyword>
<sequence>CLLVFQKFPFEVLERKMHLGLTY</sequence>
<dbReference type="EMBL" id="OU343019">
    <property type="protein sequence ID" value="CAG7593629.1"/>
    <property type="molecule type" value="Genomic_DNA"/>
</dbReference>
<dbReference type="RefSeq" id="YP_010224669.1">
    <property type="nucleotide sequence ID" value="NC_059015.1"/>
</dbReference>
<evidence type="ECO:0000313" key="2">
    <source>
        <dbReference type="EMBL" id="CAG7595745.1"/>
    </source>
</evidence>
<dbReference type="AlphaFoldDB" id="A0A8J9SC74"/>
<reference evidence="1" key="1">
    <citation type="submission" date="2021-06" db="EMBL/GenBank/DDBJ databases">
        <authorList>
            <person name="Holtgraewe L D."/>
            <person name="Pucker B."/>
            <person name="Weisshaar B."/>
        </authorList>
    </citation>
    <scope>NUCLEOTIDE SEQUENCE</scope>
</reference>
<name>A0A8J9SC74_BETVM</name>
<feature type="non-terminal residue" evidence="1">
    <location>
        <position position="1"/>
    </location>
</feature>
<evidence type="ECO:0000313" key="1">
    <source>
        <dbReference type="EMBL" id="CAG7593629.1"/>
    </source>
</evidence>
<organism evidence="1">
    <name type="scientific">Beta vulgaris subsp. maritima</name>
    <name type="common">Sea beet</name>
    <name type="synonym">Beta maritima</name>
    <dbReference type="NCBI Taxonomy" id="350892"/>
    <lineage>
        <taxon>Eukaryota</taxon>
        <taxon>Viridiplantae</taxon>
        <taxon>Streptophyta</taxon>
        <taxon>Embryophyta</taxon>
        <taxon>Tracheophyta</taxon>
        <taxon>Spermatophyta</taxon>
        <taxon>Magnoliopsida</taxon>
        <taxon>eudicotyledons</taxon>
        <taxon>Gunneridae</taxon>
        <taxon>Pentapetalae</taxon>
        <taxon>Caryophyllales</taxon>
        <taxon>Chenopodiaceae</taxon>
        <taxon>Betoideae</taxon>
        <taxon>Beta</taxon>
    </lineage>
</organism>
<protein>
    <submittedName>
        <fullName evidence="1">ClpP1 protein</fullName>
    </submittedName>
</protein>
<dbReference type="EMBL" id="OU343023">
    <property type="protein sequence ID" value="CAG7595745.1"/>
    <property type="molecule type" value="Genomic_DNA"/>
</dbReference>
<gene>
    <name evidence="1" type="primary">clpP1</name>
    <name evidence="2" type="ORF">BMAR1_LOCUS81</name>
    <name evidence="1" type="ORF">BMAR2_LOCUS77</name>
</gene>
<accession>A0A8J9SC74</accession>
<dbReference type="GeneID" id="68676539"/>